<sequence>MDAISKLLGTTDVTASTSSSISNGGNTTRRSNISISSSSRYGRGASNYSNNRRPWARQPSAASVKVKKLVTSLHSIHSSNPSHQKYRVGFVYKPVRPAVFGQCLSEPEMSIFEVAIFTPLPARRSRSL</sequence>
<dbReference type="Proteomes" id="UP001283361">
    <property type="component" value="Unassembled WGS sequence"/>
</dbReference>
<keyword evidence="3" id="KW-1185">Reference proteome</keyword>
<name>A0AAE0YCR1_9GAST</name>
<feature type="region of interest" description="Disordered" evidence="1">
    <location>
        <begin position="15"/>
        <end position="60"/>
    </location>
</feature>
<dbReference type="EMBL" id="JAWDGP010006466">
    <property type="protein sequence ID" value="KAK3740587.1"/>
    <property type="molecule type" value="Genomic_DNA"/>
</dbReference>
<proteinExistence type="predicted"/>
<accession>A0AAE0YCR1</accession>
<evidence type="ECO:0000313" key="2">
    <source>
        <dbReference type="EMBL" id="KAK3740587.1"/>
    </source>
</evidence>
<evidence type="ECO:0000256" key="1">
    <source>
        <dbReference type="SAM" id="MobiDB-lite"/>
    </source>
</evidence>
<dbReference type="AlphaFoldDB" id="A0AAE0YCR1"/>
<feature type="compositionally biased region" description="Low complexity" evidence="1">
    <location>
        <begin position="15"/>
        <end position="49"/>
    </location>
</feature>
<gene>
    <name evidence="2" type="ORF">RRG08_003363</name>
</gene>
<protein>
    <submittedName>
        <fullName evidence="2">Uncharacterized protein</fullName>
    </submittedName>
</protein>
<comment type="caution">
    <text evidence="2">The sequence shown here is derived from an EMBL/GenBank/DDBJ whole genome shotgun (WGS) entry which is preliminary data.</text>
</comment>
<organism evidence="2 3">
    <name type="scientific">Elysia crispata</name>
    <name type="common">lettuce slug</name>
    <dbReference type="NCBI Taxonomy" id="231223"/>
    <lineage>
        <taxon>Eukaryota</taxon>
        <taxon>Metazoa</taxon>
        <taxon>Spiralia</taxon>
        <taxon>Lophotrochozoa</taxon>
        <taxon>Mollusca</taxon>
        <taxon>Gastropoda</taxon>
        <taxon>Heterobranchia</taxon>
        <taxon>Euthyneura</taxon>
        <taxon>Panpulmonata</taxon>
        <taxon>Sacoglossa</taxon>
        <taxon>Placobranchoidea</taxon>
        <taxon>Plakobranchidae</taxon>
        <taxon>Elysia</taxon>
    </lineage>
</organism>
<reference evidence="2" key="1">
    <citation type="journal article" date="2023" name="G3 (Bethesda)">
        <title>A reference genome for the long-term kleptoplast-retaining sea slug Elysia crispata morphotype clarki.</title>
        <authorList>
            <person name="Eastman K.E."/>
            <person name="Pendleton A.L."/>
            <person name="Shaikh M.A."/>
            <person name="Suttiyut T."/>
            <person name="Ogas R."/>
            <person name="Tomko P."/>
            <person name="Gavelis G."/>
            <person name="Widhalm J.R."/>
            <person name="Wisecaver J.H."/>
        </authorList>
    </citation>
    <scope>NUCLEOTIDE SEQUENCE</scope>
    <source>
        <strain evidence="2">ECLA1</strain>
    </source>
</reference>
<evidence type="ECO:0000313" key="3">
    <source>
        <dbReference type="Proteomes" id="UP001283361"/>
    </source>
</evidence>